<dbReference type="SUPFAM" id="SSF57850">
    <property type="entry name" value="RING/U-box"/>
    <property type="match status" value="1"/>
</dbReference>
<dbReference type="InterPro" id="IPR013083">
    <property type="entry name" value="Znf_RING/FYVE/PHD"/>
</dbReference>
<dbReference type="Proteomes" id="UP000240325">
    <property type="component" value="Segment"/>
</dbReference>
<keyword evidence="2" id="KW-1185">Reference proteome</keyword>
<sequence length="142" mass="16545">MILITNENITVIDNYENIKNELCPITCEIIINCIITKCNHKFSKEGFTKYAETINNGGYVNCPLCREILKIYDNDKNQNQNQNEENNITIICNDGDNIQFMDNSTHLIFNTFLHPERIQPQGTVHMRRIEPHEYVEHVSITT</sequence>
<evidence type="ECO:0008006" key="3">
    <source>
        <dbReference type="Google" id="ProtNLM"/>
    </source>
</evidence>
<proteinExistence type="predicted"/>
<organism evidence="1">
    <name type="scientific">Bodo saltans virus</name>
    <dbReference type="NCBI Taxonomy" id="2024608"/>
    <lineage>
        <taxon>Viruses</taxon>
        <taxon>Varidnaviria</taxon>
        <taxon>Bamfordvirae</taxon>
        <taxon>Nucleocytoviricota</taxon>
        <taxon>Megaviricetes</taxon>
        <taxon>Imitervirales</taxon>
        <taxon>Mimiviridae</taxon>
        <taxon>Klosneuvirinae</taxon>
        <taxon>Theiavirus</taxon>
        <taxon>Theiavirus salishense</taxon>
    </lineage>
</organism>
<evidence type="ECO:0000313" key="2">
    <source>
        <dbReference type="Proteomes" id="UP000240325"/>
    </source>
</evidence>
<name>A0A2H4UUN8_9VIRU</name>
<reference evidence="1" key="1">
    <citation type="journal article" date="2017" name="Elife">
        <title>The kinetoplastid-infecting Bodo saltans virus (BsV), a window into the most abundant giant viruses in the sea.</title>
        <authorList>
            <person name="Deeg C.M."/>
            <person name="Chow C.-E.T."/>
            <person name="Suttle C.A."/>
        </authorList>
    </citation>
    <scope>NUCLEOTIDE SEQUENCE</scope>
    <source>
        <strain evidence="1">NG1</strain>
    </source>
</reference>
<accession>A0A2H4UUN8</accession>
<protein>
    <recommendedName>
        <fullName evidence="3">RING-type domain-containing protein</fullName>
    </recommendedName>
</protein>
<dbReference type="EMBL" id="MF782455">
    <property type="protein sequence ID" value="ATZ80559.1"/>
    <property type="molecule type" value="Genomic_DNA"/>
</dbReference>
<evidence type="ECO:0000313" key="1">
    <source>
        <dbReference type="EMBL" id="ATZ80559.1"/>
    </source>
</evidence>
<dbReference type="Gene3D" id="3.30.40.10">
    <property type="entry name" value="Zinc/RING finger domain, C3HC4 (zinc finger)"/>
    <property type="match status" value="1"/>
</dbReference>
<gene>
    <name evidence="1" type="ORF">BMW23_0512</name>
</gene>